<organism evidence="1 2">
    <name type="scientific">Kitasatospora aureofaciens</name>
    <name type="common">Streptomyces aureofaciens</name>
    <dbReference type="NCBI Taxonomy" id="1894"/>
    <lineage>
        <taxon>Bacteria</taxon>
        <taxon>Bacillati</taxon>
        <taxon>Actinomycetota</taxon>
        <taxon>Actinomycetes</taxon>
        <taxon>Kitasatosporales</taxon>
        <taxon>Streptomycetaceae</taxon>
        <taxon>Kitasatospora</taxon>
    </lineage>
</organism>
<proteinExistence type="predicted"/>
<dbReference type="AlphaFoldDB" id="A0A1E7N9L2"/>
<evidence type="ECO:0000313" key="1">
    <source>
        <dbReference type="EMBL" id="OEV37334.1"/>
    </source>
</evidence>
<reference evidence="1" key="1">
    <citation type="submission" date="2016-08" db="EMBL/GenBank/DDBJ databases">
        <title>Sequencing, Assembly and Comparative Genomics of S. aureofaciens ATCC 10762.</title>
        <authorList>
            <person name="Gradnigo J.S."/>
            <person name="Johnson N."/>
            <person name="Somerville G.A."/>
        </authorList>
    </citation>
    <scope>NUCLEOTIDE SEQUENCE [LARGE SCALE GENOMIC DNA]</scope>
    <source>
        <strain evidence="1">ATCC 10762</strain>
    </source>
</reference>
<dbReference type="EMBL" id="JPRF03000021">
    <property type="protein sequence ID" value="OEV37334.1"/>
    <property type="molecule type" value="Genomic_DNA"/>
</dbReference>
<evidence type="ECO:0000313" key="2">
    <source>
        <dbReference type="Proteomes" id="UP000037395"/>
    </source>
</evidence>
<dbReference type="Proteomes" id="UP000037395">
    <property type="component" value="Unassembled WGS sequence"/>
</dbReference>
<keyword evidence="2" id="KW-1185">Reference proteome</keyword>
<name>A0A1E7N9L2_KITAU</name>
<comment type="caution">
    <text evidence="1">The sequence shown here is derived from an EMBL/GenBank/DDBJ whole genome shotgun (WGS) entry which is preliminary data.</text>
</comment>
<protein>
    <submittedName>
        <fullName evidence="1">Uncharacterized protein</fullName>
    </submittedName>
</protein>
<gene>
    <name evidence="1" type="ORF">HS99_0005995</name>
</gene>
<accession>A0A1E7N9L2</accession>
<sequence length="64" mass="6999">MSGVLELRRIEDDPGLLGQLPHRAEQGVLVGVQSAGRVVPDARQDVVREPVRHQHHGFVVGDGR</sequence>